<dbReference type="Gene3D" id="1.10.472.80">
    <property type="entry name" value="Ypt/Rab-GAP domain of gyp1p, domain 3"/>
    <property type="match status" value="1"/>
</dbReference>
<dbReference type="EMBL" id="VSWC01000028">
    <property type="protein sequence ID" value="KAA1108692.1"/>
    <property type="molecule type" value="Genomic_DNA"/>
</dbReference>
<feature type="compositionally biased region" description="Basic and acidic residues" evidence="2">
    <location>
        <begin position="426"/>
        <end position="444"/>
    </location>
</feature>
<evidence type="ECO:0000313" key="5">
    <source>
        <dbReference type="Proteomes" id="UP000324748"/>
    </source>
</evidence>
<evidence type="ECO:0000256" key="1">
    <source>
        <dbReference type="ARBA" id="ARBA00022468"/>
    </source>
</evidence>
<dbReference type="Proteomes" id="UP000324748">
    <property type="component" value="Unassembled WGS sequence"/>
</dbReference>
<name>A0A5B0Q6E2_PUCGR</name>
<feature type="compositionally biased region" description="Basic and acidic residues" evidence="2">
    <location>
        <begin position="88"/>
        <end position="98"/>
    </location>
</feature>
<gene>
    <name evidence="4" type="ORF">PGT21_021817</name>
</gene>
<dbReference type="AlphaFoldDB" id="A0A5B0Q6E2"/>
<dbReference type="InterPro" id="IPR045913">
    <property type="entry name" value="TBC20/Gyp8-like"/>
</dbReference>
<accession>A0A5B0Q6E2</accession>
<protein>
    <recommendedName>
        <fullName evidence="3">Rab-GAP TBC domain-containing protein</fullName>
    </recommendedName>
</protein>
<dbReference type="PANTHER" id="PTHR20913">
    <property type="entry name" value="TBC1 DOMAIN FAMILY MEMBER 20/GTPASE"/>
    <property type="match status" value="1"/>
</dbReference>
<evidence type="ECO:0000313" key="4">
    <source>
        <dbReference type="EMBL" id="KAA1108692.1"/>
    </source>
</evidence>
<organism evidence="4 5">
    <name type="scientific">Puccinia graminis f. sp. tritici</name>
    <dbReference type="NCBI Taxonomy" id="56615"/>
    <lineage>
        <taxon>Eukaryota</taxon>
        <taxon>Fungi</taxon>
        <taxon>Dikarya</taxon>
        <taxon>Basidiomycota</taxon>
        <taxon>Pucciniomycotina</taxon>
        <taxon>Pucciniomycetes</taxon>
        <taxon>Pucciniales</taxon>
        <taxon>Pucciniaceae</taxon>
        <taxon>Puccinia</taxon>
    </lineage>
</organism>
<dbReference type="PANTHER" id="PTHR20913:SF7">
    <property type="entry name" value="RE60063P"/>
    <property type="match status" value="1"/>
</dbReference>
<dbReference type="OrthoDB" id="206700at2759"/>
<dbReference type="SUPFAM" id="SSF47923">
    <property type="entry name" value="Ypt/Rab-GAP domain of gyp1p"/>
    <property type="match status" value="2"/>
</dbReference>
<keyword evidence="1" id="KW-0343">GTPase activation</keyword>
<feature type="domain" description="Rab-GAP TBC" evidence="3">
    <location>
        <begin position="147"/>
        <end position="372"/>
    </location>
</feature>
<dbReference type="GO" id="GO:0005096">
    <property type="term" value="F:GTPase activator activity"/>
    <property type="evidence" value="ECO:0007669"/>
    <property type="project" value="UniProtKB-KW"/>
</dbReference>
<dbReference type="GO" id="GO:0005789">
    <property type="term" value="C:endoplasmic reticulum membrane"/>
    <property type="evidence" value="ECO:0007669"/>
    <property type="project" value="TreeGrafter"/>
</dbReference>
<feature type="compositionally biased region" description="Low complexity" evidence="2">
    <location>
        <begin position="55"/>
        <end position="66"/>
    </location>
</feature>
<proteinExistence type="predicted"/>
<dbReference type="FunFam" id="1.10.472.80:FF:000172">
    <property type="entry name" value="Chromosome 16, whole genome shotgun sequence"/>
    <property type="match status" value="1"/>
</dbReference>
<reference evidence="4 5" key="1">
    <citation type="submission" date="2019-05" db="EMBL/GenBank/DDBJ databases">
        <title>Emergence of the Ug99 lineage of the wheat stem rust pathogen through somatic hybridization.</title>
        <authorList>
            <person name="Li F."/>
            <person name="Upadhyaya N.M."/>
            <person name="Sperschneider J."/>
            <person name="Matny O."/>
            <person name="Nguyen-Phuc H."/>
            <person name="Mago R."/>
            <person name="Raley C."/>
            <person name="Miller M.E."/>
            <person name="Silverstein K.A.T."/>
            <person name="Henningsen E."/>
            <person name="Hirsch C.D."/>
            <person name="Visser B."/>
            <person name="Pretorius Z.A."/>
            <person name="Steffenson B.J."/>
            <person name="Schwessinger B."/>
            <person name="Dodds P.N."/>
            <person name="Figueroa M."/>
        </authorList>
    </citation>
    <scope>NUCLEOTIDE SEQUENCE [LARGE SCALE GENOMIC DNA]</scope>
    <source>
        <strain evidence="4">21-0</strain>
    </source>
</reference>
<evidence type="ECO:0000259" key="3">
    <source>
        <dbReference type="PROSITE" id="PS50086"/>
    </source>
</evidence>
<dbReference type="GO" id="GO:0006888">
    <property type="term" value="P:endoplasmic reticulum to Golgi vesicle-mediated transport"/>
    <property type="evidence" value="ECO:0007669"/>
    <property type="project" value="TreeGrafter"/>
</dbReference>
<sequence length="669" mass="75867">MMAYRVENFSEVVTIDPEVPVDRFRKLNQRESRVGLWVTRGLSQLCHTLAKTGESSITSTSTTHHIQPIRAPPPPQDKMSSQKQQQQESDHHHQEAHISETDLDILRQLSISHGGFSQPGLLLDRLQEMTQTDLLGSPSTQLLQILHPATSHRKFIWAFVLGIPVHSSREIEKPDVREIAVEHRDERQVELDINRSFVYYPQQISDPMKTQLRETLQGIIVRILRRFPKMNYFQGYHDIVSIFLLNFLDLDRMSLLAAETSQDQEKVEDDGSDVKIRPVEIDQDLRLLEETVQKFSLHRIRDSLTSDLSPIMGYLRITQAILAKEKPDFATLISQTSSLPLFSLSWILTLTSHDLTSLDVVSRIFDFLLCHPPVMICYLACAICLTKTEEVEDLVAQAQAEGTEIDLDMVHFVMSSLPPLTMDSPDESRCKAEAEPRDQKRTPDQDQALEPDQSENSTDLDRPTKDQAGAADVVGHERQVEEGHGRNKAGVSIEQIIRSALALYQAYPPTDPRLKLDTIMGPMSCIHTWADSRLARLSDHKAHEILDSPLDRIVRPAPPHPRLGSRKKLVSARSKFRFSLSKFNLHLKKTFKINQSKYQFLFLSTSVLIALLALRLYSLPSSSSSSSSSSGQTTSVLSFLLFFKPNHRASLFDAFFSLQDRLSSLFIVH</sequence>
<feature type="region of interest" description="Disordered" evidence="2">
    <location>
        <begin position="418"/>
        <end position="487"/>
    </location>
</feature>
<evidence type="ECO:0000256" key="2">
    <source>
        <dbReference type="SAM" id="MobiDB-lite"/>
    </source>
</evidence>
<dbReference type="PROSITE" id="PS50086">
    <property type="entry name" value="TBC_RABGAP"/>
    <property type="match status" value="1"/>
</dbReference>
<dbReference type="InterPro" id="IPR000195">
    <property type="entry name" value="Rab-GAP-TBC_dom"/>
</dbReference>
<comment type="caution">
    <text evidence="4">The sequence shown here is derived from an EMBL/GenBank/DDBJ whole genome shotgun (WGS) entry which is preliminary data.</text>
</comment>
<dbReference type="Pfam" id="PF00566">
    <property type="entry name" value="RabGAP-TBC"/>
    <property type="match status" value="1"/>
</dbReference>
<keyword evidence="5" id="KW-1185">Reference proteome</keyword>
<feature type="region of interest" description="Disordered" evidence="2">
    <location>
        <begin position="53"/>
        <end position="98"/>
    </location>
</feature>
<feature type="compositionally biased region" description="Basic and acidic residues" evidence="2">
    <location>
        <begin position="474"/>
        <end position="485"/>
    </location>
</feature>
<dbReference type="SMART" id="SM00164">
    <property type="entry name" value="TBC"/>
    <property type="match status" value="1"/>
</dbReference>
<dbReference type="InterPro" id="IPR035969">
    <property type="entry name" value="Rab-GAP_TBC_sf"/>
</dbReference>
<feature type="compositionally biased region" description="Low complexity" evidence="2">
    <location>
        <begin position="77"/>
        <end position="87"/>
    </location>
</feature>
<dbReference type="Gene3D" id="1.10.8.1310">
    <property type="match status" value="1"/>
</dbReference>